<organism evidence="2 3">
    <name type="scientific">Lasius niger</name>
    <name type="common">Black garden ant</name>
    <dbReference type="NCBI Taxonomy" id="67767"/>
    <lineage>
        <taxon>Eukaryota</taxon>
        <taxon>Metazoa</taxon>
        <taxon>Ecdysozoa</taxon>
        <taxon>Arthropoda</taxon>
        <taxon>Hexapoda</taxon>
        <taxon>Insecta</taxon>
        <taxon>Pterygota</taxon>
        <taxon>Neoptera</taxon>
        <taxon>Endopterygota</taxon>
        <taxon>Hymenoptera</taxon>
        <taxon>Apocrita</taxon>
        <taxon>Aculeata</taxon>
        <taxon>Formicoidea</taxon>
        <taxon>Formicidae</taxon>
        <taxon>Formicinae</taxon>
        <taxon>Lasius</taxon>
        <taxon>Lasius</taxon>
    </lineage>
</organism>
<evidence type="ECO:0000256" key="1">
    <source>
        <dbReference type="SAM" id="MobiDB-lite"/>
    </source>
</evidence>
<feature type="region of interest" description="Disordered" evidence="1">
    <location>
        <begin position="58"/>
        <end position="78"/>
    </location>
</feature>
<sequence>MPGGVVFLVCIPTLSYEHELVFGVPLKRSKKVEKSKNKIAASPKVDLRLKEVKTRAQLLPNDDNHIDDDDDDDDEDDDVGIGIGIGYRKRIRGYPARSKTPVFVSMETVEYRKHITIKIINY</sequence>
<dbReference type="EMBL" id="LBMM01000221">
    <property type="protein sequence ID" value="KMR04264.1"/>
    <property type="molecule type" value="Genomic_DNA"/>
</dbReference>
<reference evidence="2 3" key="1">
    <citation type="submission" date="2015-04" db="EMBL/GenBank/DDBJ databases">
        <title>Lasius niger genome sequencing.</title>
        <authorList>
            <person name="Konorov E.A."/>
            <person name="Nikitin M.A."/>
            <person name="Kirill M.V."/>
            <person name="Chang P."/>
        </authorList>
    </citation>
    <scope>NUCLEOTIDE SEQUENCE [LARGE SCALE GENOMIC DNA]</scope>
    <source>
        <tissue evidence="2">Whole</tissue>
    </source>
</reference>
<keyword evidence="3" id="KW-1185">Reference proteome</keyword>
<evidence type="ECO:0000313" key="3">
    <source>
        <dbReference type="Proteomes" id="UP000036403"/>
    </source>
</evidence>
<comment type="caution">
    <text evidence="2">The sequence shown here is derived from an EMBL/GenBank/DDBJ whole genome shotgun (WGS) entry which is preliminary data.</text>
</comment>
<proteinExistence type="predicted"/>
<dbReference type="AlphaFoldDB" id="A0A0J7P3C1"/>
<name>A0A0J7P3C1_LASNI</name>
<dbReference type="PaxDb" id="67767-A0A0J7P3C1"/>
<accession>A0A0J7P3C1</accession>
<protein>
    <submittedName>
        <fullName evidence="2">Uncharacterized protein</fullName>
    </submittedName>
</protein>
<gene>
    <name evidence="2" type="ORF">RF55_726</name>
</gene>
<dbReference type="Proteomes" id="UP000036403">
    <property type="component" value="Unassembled WGS sequence"/>
</dbReference>
<feature type="compositionally biased region" description="Acidic residues" evidence="1">
    <location>
        <begin position="65"/>
        <end position="78"/>
    </location>
</feature>
<evidence type="ECO:0000313" key="2">
    <source>
        <dbReference type="EMBL" id="KMR04264.1"/>
    </source>
</evidence>